<dbReference type="Proteomes" id="UP001497383">
    <property type="component" value="Chromosome 2"/>
</dbReference>
<gene>
    <name evidence="2" type="ORF">LODBEIA_P19690</name>
</gene>
<dbReference type="Pfam" id="PF17316">
    <property type="entry name" value="Perilipin_2"/>
    <property type="match status" value="1"/>
</dbReference>
<reference evidence="2 3" key="1">
    <citation type="submission" date="2024-03" db="EMBL/GenBank/DDBJ databases">
        <authorList>
            <person name="Brejova B."/>
        </authorList>
    </citation>
    <scope>NUCLEOTIDE SEQUENCE [LARGE SCALE GENOMIC DNA]</scope>
    <source>
        <strain evidence="2 3">CBS 14171</strain>
    </source>
</reference>
<accession>A0ABP0ZKM0</accession>
<evidence type="ECO:0000313" key="3">
    <source>
        <dbReference type="Proteomes" id="UP001497383"/>
    </source>
</evidence>
<keyword evidence="3" id="KW-1185">Reference proteome</keyword>
<proteinExistence type="predicted"/>
<dbReference type="RefSeq" id="XP_066828907.1">
    <property type="nucleotide sequence ID" value="XM_066971915.1"/>
</dbReference>
<dbReference type="GeneID" id="92207165"/>
<sequence length="271" mass="29593">MSPTPAAEATGVEGSSSEQQRPQPQQPVEYNDGSNMAQDKSTHAGGRNPKDKGPSKLLTLSHLRTYPLVKTSSNLFGMVPGSGFTVSTARSSFAFIRSYQPFKYLIEASDKFSNSMLDQLDKWIPSLQTVEVQDLTNPIATPVANAVDSIQHTVSGINDSVSRNILDPVNRTIIEPTKSRISDARDGLNQRVHDENGKGIVSSQADPLVKPLNDTLENFVGNHFPDRKINNEGGHSSEIARSFKIVGNIIHTGNKKDDAGRAQEKSKERKK</sequence>
<name>A0ABP0ZKM0_9ASCO</name>
<dbReference type="EMBL" id="OZ022406">
    <property type="protein sequence ID" value="CAK9437591.1"/>
    <property type="molecule type" value="Genomic_DNA"/>
</dbReference>
<protein>
    <submittedName>
        <fullName evidence="2">Uncharacterized protein</fullName>
    </submittedName>
</protein>
<feature type="region of interest" description="Disordered" evidence="1">
    <location>
        <begin position="250"/>
        <end position="271"/>
    </location>
</feature>
<evidence type="ECO:0000313" key="2">
    <source>
        <dbReference type="EMBL" id="CAK9437591.1"/>
    </source>
</evidence>
<feature type="compositionally biased region" description="Basic and acidic residues" evidence="1">
    <location>
        <begin position="254"/>
        <end position="271"/>
    </location>
</feature>
<evidence type="ECO:0000256" key="1">
    <source>
        <dbReference type="SAM" id="MobiDB-lite"/>
    </source>
</evidence>
<organism evidence="2 3">
    <name type="scientific">Lodderomyces beijingensis</name>
    <dbReference type="NCBI Taxonomy" id="1775926"/>
    <lineage>
        <taxon>Eukaryota</taxon>
        <taxon>Fungi</taxon>
        <taxon>Dikarya</taxon>
        <taxon>Ascomycota</taxon>
        <taxon>Saccharomycotina</taxon>
        <taxon>Pichiomycetes</taxon>
        <taxon>Debaryomycetaceae</taxon>
        <taxon>Candida/Lodderomyces clade</taxon>
        <taxon>Lodderomyces</taxon>
    </lineage>
</organism>
<feature type="region of interest" description="Disordered" evidence="1">
    <location>
        <begin position="1"/>
        <end position="57"/>
    </location>
</feature>